<dbReference type="EMBL" id="JABWUV010000048">
    <property type="protein sequence ID" value="KAF6268134.1"/>
    <property type="molecule type" value="Genomic_DNA"/>
</dbReference>
<dbReference type="GO" id="GO:0043240">
    <property type="term" value="C:Fanconi anaemia nuclear complex"/>
    <property type="evidence" value="ECO:0007669"/>
    <property type="project" value="TreeGrafter"/>
</dbReference>
<reference evidence="3 4" key="1">
    <citation type="journal article" date="2020" name="Nature">
        <title>Six reference-quality genomes reveal evolution of bat adaptations.</title>
        <authorList>
            <person name="Jebb D."/>
            <person name="Huang Z."/>
            <person name="Pippel M."/>
            <person name="Hughes G.M."/>
            <person name="Lavrichenko K."/>
            <person name="Devanna P."/>
            <person name="Winkler S."/>
            <person name="Jermiin L.S."/>
            <person name="Skirmuntt E.C."/>
            <person name="Katzourakis A."/>
            <person name="Burkitt-Gray L."/>
            <person name="Ray D.A."/>
            <person name="Sullivan K.A.M."/>
            <person name="Roscito J.G."/>
            <person name="Kirilenko B.M."/>
            <person name="Davalos L.M."/>
            <person name="Corthals A.P."/>
            <person name="Power M.L."/>
            <person name="Jones G."/>
            <person name="Ransome R.D."/>
            <person name="Dechmann D.K.N."/>
            <person name="Locatelli A.G."/>
            <person name="Puechmaille S.J."/>
            <person name="Fedrigo O."/>
            <person name="Jarvis E.D."/>
            <person name="Hiller M."/>
            <person name="Vernes S.C."/>
            <person name="Myers E.W."/>
            <person name="Teeling E.C."/>
        </authorList>
    </citation>
    <scope>NUCLEOTIDE SEQUENCE [LARGE SCALE GENOMIC DNA]</scope>
    <source>
        <strain evidence="3">MMyoMyo1</strain>
        <tissue evidence="3">Flight muscle</tissue>
    </source>
</reference>
<feature type="domain" description="UBZ2-type" evidence="2">
    <location>
        <begin position="149"/>
        <end position="185"/>
    </location>
</feature>
<dbReference type="PANTHER" id="PTHR37862:SF1">
    <property type="entry name" value="FANCONI ANEMIA CORE COMPLEX-ASSOCIATED PROTEIN 20"/>
    <property type="match status" value="1"/>
</dbReference>
<dbReference type="InterPro" id="IPR052689">
    <property type="entry name" value="FA_core_complex_assoc"/>
</dbReference>
<protein>
    <submittedName>
        <fullName evidence="3">FA core complex associated protein 20</fullName>
    </submittedName>
</protein>
<evidence type="ECO:0000256" key="1">
    <source>
        <dbReference type="SAM" id="MobiDB-lite"/>
    </source>
</evidence>
<feature type="compositionally biased region" description="Basic and acidic residues" evidence="1">
    <location>
        <begin position="130"/>
        <end position="143"/>
    </location>
</feature>
<proteinExistence type="predicted"/>
<dbReference type="OrthoDB" id="10063431at2759"/>
<dbReference type="AlphaFoldDB" id="A0A7J7QW30"/>
<dbReference type="InterPro" id="IPR031491">
    <property type="entry name" value="FANCA_interact"/>
</dbReference>
<dbReference type="Pfam" id="PF15751">
    <property type="entry name" value="FANCA_interact"/>
    <property type="match status" value="1"/>
</dbReference>
<dbReference type="PROSITE" id="PS51906">
    <property type="entry name" value="ZF_UBZ2"/>
    <property type="match status" value="1"/>
</dbReference>
<feature type="compositionally biased region" description="Basic residues" evidence="1">
    <location>
        <begin position="1"/>
        <end position="16"/>
    </location>
</feature>
<accession>A0A7J7QW30</accession>
<dbReference type="VEuPathDB" id="HostDB:GeneID_118655598"/>
<evidence type="ECO:0000259" key="2">
    <source>
        <dbReference type="PROSITE" id="PS51906"/>
    </source>
</evidence>
<feature type="region of interest" description="Disordered" evidence="1">
    <location>
        <begin position="48"/>
        <end position="101"/>
    </location>
</feature>
<comment type="caution">
    <text evidence="3">The sequence shown here is derived from an EMBL/GenBank/DDBJ whole genome shotgun (WGS) entry which is preliminary data.</text>
</comment>
<name>A0A7J7QW30_MYOMY</name>
<feature type="region of interest" description="Disordered" evidence="1">
    <location>
        <begin position="115"/>
        <end position="149"/>
    </location>
</feature>
<sequence length="185" mass="19842">MEAPRRPRLRLSRRRLPSGGGPPRPRAGPLEDGERARLWAELVRTASADLGVDGELPPLPAFPAEEPRQDPERAAPPEAFTVGPETFPWTPFPPAPRGGGGPGCAYPLLRWAGGRLGSPAPSRPGCPPPESREVPRVQERPAGDRAQTLQSCPMCQVDFAPGLAQLDIDSHLAQCLADSTEDVAW</sequence>
<dbReference type="InterPro" id="IPR031490">
    <property type="entry name" value="UBZ2_FAAP20"/>
</dbReference>
<dbReference type="GO" id="GO:0043130">
    <property type="term" value="F:ubiquitin binding"/>
    <property type="evidence" value="ECO:0007669"/>
    <property type="project" value="InterPro"/>
</dbReference>
<dbReference type="Pfam" id="PF15750">
    <property type="entry name" value="UBZ_FAAP20"/>
    <property type="match status" value="1"/>
</dbReference>
<feature type="region of interest" description="Disordered" evidence="1">
    <location>
        <begin position="1"/>
        <end position="33"/>
    </location>
</feature>
<evidence type="ECO:0000313" key="4">
    <source>
        <dbReference type="Proteomes" id="UP000527355"/>
    </source>
</evidence>
<organism evidence="3 4">
    <name type="scientific">Myotis myotis</name>
    <name type="common">Greater mouse-eared bat</name>
    <name type="synonym">Vespertilio myotis</name>
    <dbReference type="NCBI Taxonomy" id="51298"/>
    <lineage>
        <taxon>Eukaryota</taxon>
        <taxon>Metazoa</taxon>
        <taxon>Chordata</taxon>
        <taxon>Craniata</taxon>
        <taxon>Vertebrata</taxon>
        <taxon>Euteleostomi</taxon>
        <taxon>Mammalia</taxon>
        <taxon>Eutheria</taxon>
        <taxon>Laurasiatheria</taxon>
        <taxon>Chiroptera</taxon>
        <taxon>Yangochiroptera</taxon>
        <taxon>Vespertilionidae</taxon>
        <taxon>Myotis</taxon>
    </lineage>
</organism>
<dbReference type="GO" id="GO:0006974">
    <property type="term" value="P:DNA damage response"/>
    <property type="evidence" value="ECO:0007669"/>
    <property type="project" value="TreeGrafter"/>
</dbReference>
<evidence type="ECO:0000313" key="3">
    <source>
        <dbReference type="EMBL" id="KAF6268134.1"/>
    </source>
</evidence>
<dbReference type="GO" id="GO:0070530">
    <property type="term" value="F:K63-linked polyubiquitin modification-dependent protein binding"/>
    <property type="evidence" value="ECO:0007669"/>
    <property type="project" value="TreeGrafter"/>
</dbReference>
<dbReference type="Proteomes" id="UP000527355">
    <property type="component" value="Unassembled WGS sequence"/>
</dbReference>
<feature type="compositionally biased region" description="Basic and acidic residues" evidence="1">
    <location>
        <begin position="65"/>
        <end position="75"/>
    </location>
</feature>
<dbReference type="PANTHER" id="PTHR37862">
    <property type="entry name" value="FANCONI ANEMIA CORE COMPLEX-ASSOCIATED PROTEIN 20"/>
    <property type="match status" value="1"/>
</dbReference>
<gene>
    <name evidence="3" type="ORF">mMyoMyo1_004741</name>
</gene>
<keyword evidence="4" id="KW-1185">Reference proteome</keyword>